<keyword evidence="3 5" id="KW-1133">Transmembrane helix</keyword>
<dbReference type="Proteomes" id="UP000738517">
    <property type="component" value="Unassembled WGS sequence"/>
</dbReference>
<comment type="caution">
    <text evidence="7">The sequence shown here is derived from an EMBL/GenBank/DDBJ whole genome shotgun (WGS) entry which is preliminary data.</text>
</comment>
<protein>
    <submittedName>
        <fullName evidence="7">SulP family inorganic anion transporter</fullName>
    </submittedName>
</protein>
<dbReference type="InterPro" id="IPR011547">
    <property type="entry name" value="SLC26A/SulP_dom"/>
</dbReference>
<feature type="transmembrane region" description="Helical" evidence="5">
    <location>
        <begin position="87"/>
        <end position="105"/>
    </location>
</feature>
<name>A0ABW9YCC2_9GAMM</name>
<evidence type="ECO:0000259" key="6">
    <source>
        <dbReference type="PROSITE" id="PS50801"/>
    </source>
</evidence>
<dbReference type="Pfam" id="PF00916">
    <property type="entry name" value="Sulfate_transp"/>
    <property type="match status" value="1"/>
</dbReference>
<sequence length="518" mass="54732">MFEFPQFSRQSVKNDVLSGLTVALALVPEAVAFAFVAGVDPMVGLYAAFIVGLVTAVLGGRPGMISGATGAMAVVMVSLVAEHGIQYLFAAVMLAGVLQILAGVFKLGKFIRMVPHPVMIGFVNGLAIVIFLAQLGQFKVPDAAGVMQWMQGSQLFIMLGLVALTMFIIHFLPKVTTAVPSSLVAIITVTALVHGLDLDSRTVVDFVRSMSGDANATLAGSLPTFAVPDVGFNMETLQIILPYSLILAAVGLIESLLTLTVIDEMTGTRGQGNRECVGQGVANITCSVFGAMGGCAMIGQSMININSGGRGRLSGITGAVGLLLFILFGSALIEMIPLAALVGVMFMVVIGTFEWASFKMARKVPKHDFFAIILVTCVTVAADLALAVIVGVIYSALVFAWDHAKHIYASSHINEKGSKVYAVNGPLFFGSASHFLELFDAKNDPSDVIIDFAGSRVSDHSAIEAIDTVAERYASLGKTLHIRHLSPECRSLLKKAGNLVEVNMLEDPTYKVATDTLG</sequence>
<dbReference type="InterPro" id="IPR036513">
    <property type="entry name" value="STAS_dom_sf"/>
</dbReference>
<feature type="transmembrane region" description="Helical" evidence="5">
    <location>
        <begin position="339"/>
        <end position="358"/>
    </location>
</feature>
<evidence type="ECO:0000256" key="3">
    <source>
        <dbReference type="ARBA" id="ARBA00022989"/>
    </source>
</evidence>
<dbReference type="InterPro" id="IPR052706">
    <property type="entry name" value="Membrane-Transporter-like"/>
</dbReference>
<organism evidence="7 8">
    <name type="scientific">Photobacterium alginatilyticum</name>
    <dbReference type="NCBI Taxonomy" id="1775171"/>
    <lineage>
        <taxon>Bacteria</taxon>
        <taxon>Pseudomonadati</taxon>
        <taxon>Pseudomonadota</taxon>
        <taxon>Gammaproteobacteria</taxon>
        <taxon>Vibrionales</taxon>
        <taxon>Vibrionaceae</taxon>
        <taxon>Photobacterium</taxon>
    </lineage>
</organism>
<dbReference type="InterPro" id="IPR002645">
    <property type="entry name" value="STAS_dom"/>
</dbReference>
<keyword evidence="4 5" id="KW-0472">Membrane</keyword>
<dbReference type="RefSeq" id="WP_160648523.1">
    <property type="nucleotide sequence ID" value="NZ_RSEJ01000002.1"/>
</dbReference>
<feature type="transmembrane region" description="Helical" evidence="5">
    <location>
        <begin position="155"/>
        <end position="172"/>
    </location>
</feature>
<dbReference type="CDD" id="cd07042">
    <property type="entry name" value="STAS_SulP_like_sulfate_transporter"/>
    <property type="match status" value="1"/>
</dbReference>
<feature type="transmembrane region" description="Helical" evidence="5">
    <location>
        <begin position="240"/>
        <end position="262"/>
    </location>
</feature>
<dbReference type="SUPFAM" id="SSF52091">
    <property type="entry name" value="SpoIIaa-like"/>
    <property type="match status" value="1"/>
</dbReference>
<comment type="subcellular location">
    <subcellularLocation>
        <location evidence="1">Membrane</location>
        <topology evidence="1">Multi-pass membrane protein</topology>
    </subcellularLocation>
</comment>
<keyword evidence="8" id="KW-1185">Reference proteome</keyword>
<feature type="transmembrane region" description="Helical" evidence="5">
    <location>
        <begin position="313"/>
        <end position="333"/>
    </location>
</feature>
<evidence type="ECO:0000256" key="1">
    <source>
        <dbReference type="ARBA" id="ARBA00004141"/>
    </source>
</evidence>
<evidence type="ECO:0000256" key="4">
    <source>
        <dbReference type="ARBA" id="ARBA00023136"/>
    </source>
</evidence>
<feature type="transmembrane region" description="Helical" evidence="5">
    <location>
        <begin position="179"/>
        <end position="196"/>
    </location>
</feature>
<reference evidence="7 8" key="1">
    <citation type="journal article" date="2017" name="Int. J. Syst. Evol. Microbiol.">
        <title>Photobacterium alginatilyticum sp. nov., a marine bacterium isolated from bottom seawater.</title>
        <authorList>
            <person name="Wang X."/>
            <person name="Wang Y."/>
            <person name="Yang X."/>
            <person name="Sun H."/>
            <person name="Li B."/>
            <person name="Zhang X.H."/>
        </authorList>
    </citation>
    <scope>NUCLEOTIDE SEQUENCE [LARGE SCALE GENOMIC DNA]</scope>
    <source>
        <strain evidence="7 8">P03D4</strain>
    </source>
</reference>
<feature type="transmembrane region" description="Helical" evidence="5">
    <location>
        <begin position="370"/>
        <end position="401"/>
    </location>
</feature>
<evidence type="ECO:0000256" key="5">
    <source>
        <dbReference type="SAM" id="Phobius"/>
    </source>
</evidence>
<feature type="domain" description="STAS" evidence="6">
    <location>
        <begin position="417"/>
        <end position="518"/>
    </location>
</feature>
<dbReference type="PANTHER" id="PTHR43310">
    <property type="entry name" value="SULFATE TRANSPORTER YBAR-RELATED"/>
    <property type="match status" value="1"/>
</dbReference>
<keyword evidence="2 5" id="KW-0812">Transmembrane</keyword>
<dbReference type="Gene3D" id="3.30.750.24">
    <property type="entry name" value="STAS domain"/>
    <property type="match status" value="1"/>
</dbReference>
<dbReference type="PROSITE" id="PS50801">
    <property type="entry name" value="STAS"/>
    <property type="match status" value="1"/>
</dbReference>
<evidence type="ECO:0000313" key="8">
    <source>
        <dbReference type="Proteomes" id="UP000738517"/>
    </source>
</evidence>
<feature type="transmembrane region" description="Helical" evidence="5">
    <location>
        <begin position="117"/>
        <end position="135"/>
    </location>
</feature>
<accession>A0ABW9YCC2</accession>
<proteinExistence type="predicted"/>
<evidence type="ECO:0000256" key="2">
    <source>
        <dbReference type="ARBA" id="ARBA00022692"/>
    </source>
</evidence>
<gene>
    <name evidence="7" type="ORF">EIZ48_02285</name>
</gene>
<evidence type="ECO:0000313" key="7">
    <source>
        <dbReference type="EMBL" id="NBI51402.1"/>
    </source>
</evidence>
<dbReference type="PANTHER" id="PTHR43310:SF1">
    <property type="entry name" value="SULFATE TRANSPORTER YBAR-RELATED"/>
    <property type="match status" value="1"/>
</dbReference>
<feature type="transmembrane region" description="Helical" evidence="5">
    <location>
        <begin position="42"/>
        <end position="59"/>
    </location>
</feature>
<dbReference type="Pfam" id="PF01740">
    <property type="entry name" value="STAS"/>
    <property type="match status" value="1"/>
</dbReference>
<dbReference type="EMBL" id="RSEJ01000002">
    <property type="protein sequence ID" value="NBI51402.1"/>
    <property type="molecule type" value="Genomic_DNA"/>
</dbReference>